<feature type="compositionally biased region" description="Basic and acidic residues" evidence="3">
    <location>
        <begin position="106"/>
        <end position="122"/>
    </location>
</feature>
<dbReference type="InterPro" id="IPR019309">
    <property type="entry name" value="WASHC3"/>
</dbReference>
<dbReference type="PANTHER" id="PTHR13015:SF0">
    <property type="entry name" value="WASH COMPLEX SUBUNIT 3"/>
    <property type="match status" value="1"/>
</dbReference>
<keyword evidence="2" id="KW-0175">Coiled coil</keyword>
<dbReference type="EMBL" id="JAKMXF010000038">
    <property type="protein sequence ID" value="KAI6660213.1"/>
    <property type="molecule type" value="Genomic_DNA"/>
</dbReference>
<evidence type="ECO:0000256" key="1">
    <source>
        <dbReference type="ARBA" id="ARBA00006290"/>
    </source>
</evidence>
<evidence type="ECO:0000256" key="2">
    <source>
        <dbReference type="SAM" id="Coils"/>
    </source>
</evidence>
<dbReference type="Gene3D" id="1.20.5.110">
    <property type="match status" value="1"/>
</dbReference>
<feature type="region of interest" description="Disordered" evidence="3">
    <location>
        <begin position="195"/>
        <end position="245"/>
    </location>
</feature>
<accession>A0AAV7KGG4</accession>
<dbReference type="PANTHER" id="PTHR13015">
    <property type="entry name" value="PROTEIN AD-016-RELATED"/>
    <property type="match status" value="1"/>
</dbReference>
<keyword evidence="5" id="KW-1185">Reference proteome</keyword>
<dbReference type="GO" id="GO:0006887">
    <property type="term" value="P:exocytosis"/>
    <property type="evidence" value="ECO:0007669"/>
    <property type="project" value="TreeGrafter"/>
</dbReference>
<evidence type="ECO:0000256" key="3">
    <source>
        <dbReference type="SAM" id="MobiDB-lite"/>
    </source>
</evidence>
<reference evidence="4 5" key="1">
    <citation type="journal article" date="2023" name="BMC Biol.">
        <title>The compact genome of the sponge Oopsacas minuta (Hexactinellida) is lacking key metazoan core genes.</title>
        <authorList>
            <person name="Santini S."/>
            <person name="Schenkelaars Q."/>
            <person name="Jourda C."/>
            <person name="Duchesne M."/>
            <person name="Belahbib H."/>
            <person name="Rocher C."/>
            <person name="Selva M."/>
            <person name="Riesgo A."/>
            <person name="Vervoort M."/>
            <person name="Leys S.P."/>
            <person name="Kodjabachian L."/>
            <person name="Le Bivic A."/>
            <person name="Borchiellini C."/>
            <person name="Claverie J.M."/>
            <person name="Renard E."/>
        </authorList>
    </citation>
    <scope>NUCLEOTIDE SEQUENCE [LARGE SCALE GENOMIC DNA]</scope>
    <source>
        <strain evidence="4">SPO-2</strain>
    </source>
</reference>
<dbReference type="GO" id="GO:0030041">
    <property type="term" value="P:actin filament polymerization"/>
    <property type="evidence" value="ECO:0007669"/>
    <property type="project" value="TreeGrafter"/>
</dbReference>
<evidence type="ECO:0000313" key="4">
    <source>
        <dbReference type="EMBL" id="KAI6660213.1"/>
    </source>
</evidence>
<name>A0AAV7KGG4_9METZ</name>
<evidence type="ECO:0000313" key="5">
    <source>
        <dbReference type="Proteomes" id="UP001165289"/>
    </source>
</evidence>
<comment type="caution">
    <text evidence="4">The sequence shown here is derived from an EMBL/GenBank/DDBJ whole genome shotgun (WGS) entry which is preliminary data.</text>
</comment>
<sequence length="245" mass="26896">MDEFGLPVVGAGLDYTKVEALPPKQLLALVNSFVVHTVHFLNSFAHDADNKLSNTSKKIQQLEISLNLIEAKLSHIPGIENAEGKIYTPPDSLANAGLSVKPRTSRVKENKEEQREQPKQTEMKISSPDHQSVQIIETNSPLNQTTPDLPPSPLPDIPGVPQLTIKDDPQYKEWFRKLKYGASKDQLSVAMRGHGLNPDLLDNPDMPIGGKQGTISPPHPLVDEQNLVEDLSSSSLSDDSPDFSD</sequence>
<dbReference type="AlphaFoldDB" id="A0AAV7KGG4"/>
<gene>
    <name evidence="4" type="ORF">LOD99_10491</name>
</gene>
<proteinExistence type="inferred from homology"/>
<feature type="coiled-coil region" evidence="2">
    <location>
        <begin position="45"/>
        <end position="72"/>
    </location>
</feature>
<dbReference type="Proteomes" id="UP001165289">
    <property type="component" value="Unassembled WGS sequence"/>
</dbReference>
<dbReference type="GO" id="GO:0071203">
    <property type="term" value="C:WASH complex"/>
    <property type="evidence" value="ECO:0007669"/>
    <property type="project" value="InterPro"/>
</dbReference>
<comment type="similarity">
    <text evidence="1">Belongs to the CCDC53 family.</text>
</comment>
<protein>
    <submittedName>
        <fullName evidence="4">Uncharacterized protein</fullName>
    </submittedName>
</protein>
<organism evidence="4 5">
    <name type="scientific">Oopsacas minuta</name>
    <dbReference type="NCBI Taxonomy" id="111878"/>
    <lineage>
        <taxon>Eukaryota</taxon>
        <taxon>Metazoa</taxon>
        <taxon>Porifera</taxon>
        <taxon>Hexactinellida</taxon>
        <taxon>Hexasterophora</taxon>
        <taxon>Lyssacinosida</taxon>
        <taxon>Leucopsacidae</taxon>
        <taxon>Oopsacas</taxon>
    </lineage>
</organism>
<feature type="region of interest" description="Disordered" evidence="3">
    <location>
        <begin position="84"/>
        <end position="130"/>
    </location>
</feature>
<dbReference type="Pfam" id="PF10152">
    <property type="entry name" value="CCDC53"/>
    <property type="match status" value="1"/>
</dbReference>